<reference evidence="1" key="1">
    <citation type="submission" date="2022-04" db="EMBL/GenBank/DDBJ databases">
        <title>Chromosome-scale genome assembly of Holotrichia oblita Faldermann.</title>
        <authorList>
            <person name="Rongchong L."/>
        </authorList>
    </citation>
    <scope>NUCLEOTIDE SEQUENCE</scope>
    <source>
        <strain evidence="1">81SQS9</strain>
    </source>
</reference>
<proteinExistence type="predicted"/>
<organism evidence="1 2">
    <name type="scientific">Holotrichia oblita</name>
    <name type="common">Chafer beetle</name>
    <dbReference type="NCBI Taxonomy" id="644536"/>
    <lineage>
        <taxon>Eukaryota</taxon>
        <taxon>Metazoa</taxon>
        <taxon>Ecdysozoa</taxon>
        <taxon>Arthropoda</taxon>
        <taxon>Hexapoda</taxon>
        <taxon>Insecta</taxon>
        <taxon>Pterygota</taxon>
        <taxon>Neoptera</taxon>
        <taxon>Endopterygota</taxon>
        <taxon>Coleoptera</taxon>
        <taxon>Polyphaga</taxon>
        <taxon>Scarabaeiformia</taxon>
        <taxon>Scarabaeidae</taxon>
        <taxon>Melolonthinae</taxon>
        <taxon>Holotrichia</taxon>
    </lineage>
</organism>
<keyword evidence="2" id="KW-1185">Reference proteome</keyword>
<sequence length="938" mass="109488">MHSRTHPQRHSLELRSGSHGALSRRMGSAVSDLSAHGTPAHKHDSGYVLINEPSKEVREKKRQTRFSTEPRRLSTGFEATQKACKRVIAPYVNIVRKGQKAGVKSREADHNFMFYLKRKPSVLSRSLREFLDDSVDLKTILHETSDTLKNVTHANSVRVYIVDETSGEIYLSNRQPNAYTRRICWKIEEGKTIAAHVAARLEPIWVKEILADDRFPEGIPYTDASIKSVICVPVMTSVGNCYAILELARTSMQHNFKKHEYKMVLAVASWIGTAICTNLHRIMLNCERKLNNYLMEYSKCYFADNHLFENLIIELVRFIKSSVNAQRTTFYIIDHQKDDGLSYVFDESPERVDDTTKRNLRLNFMRDTSIARHVAQTGLSINLKDAFNDPRFAPELSERSGLIARSVLCMPVTGKKGILGVVEAVNKIDGKGFSTQDEVIMRNFCTFCDLTLQYSNMNRSSMRLTARYEVSLGVIKRHLLPCRHEMAYIKRYPKMYENVQTLQTFQWYISLEYLDHMRQIAIFMIMDIGGHAMDKEEVIKFVLTVRNYYRDVGYHNWEHGFNVCHCMYNLLIRNKHRFTHTEMKGLMIATLAHDIDHGGVTNNFLVTASDVMYLLYEDSPWEVHHYTVLMMVLSEIHVFKNVSEEEFKVLSEVMRHAILSTDLAYYFRIRQKLGPVVYDETFDWEIHEHKYMAVSVMMTMCDLSGQCKPFQVTKRLTENLYVEFYAQGDIEKSMGLQPISLMNREKVFYQPEDQVTFLTVLVLPCADLIRKLLVDCETLHIYATMLTDDWREIIKVRDMRCWRQDDSVVPDQHKNGRYKTETETLWEIIEEEAGHQQAIHHWLHIGESRHEGDRPLREHRKERTESNVKTRRRRGTFHVLPEEEAQRLNETPNGILRRQRQFTNADLRDNGKLEEDDERHRFQDIFDGSDDERALFSE</sequence>
<comment type="caution">
    <text evidence="1">The sequence shown here is derived from an EMBL/GenBank/DDBJ whole genome shotgun (WGS) entry which is preliminary data.</text>
</comment>
<dbReference type="EMBL" id="CM043022">
    <property type="protein sequence ID" value="KAI4456399.1"/>
    <property type="molecule type" value="Genomic_DNA"/>
</dbReference>
<accession>A0ACB9SPI8</accession>
<dbReference type="Proteomes" id="UP001056778">
    <property type="component" value="Chromosome 8"/>
</dbReference>
<evidence type="ECO:0000313" key="1">
    <source>
        <dbReference type="EMBL" id="KAI4456399.1"/>
    </source>
</evidence>
<name>A0ACB9SPI8_HOLOL</name>
<protein>
    <submittedName>
        <fullName evidence="1">Cyclic nucleotide phosphodiesterase</fullName>
    </submittedName>
</protein>
<evidence type="ECO:0000313" key="2">
    <source>
        <dbReference type="Proteomes" id="UP001056778"/>
    </source>
</evidence>
<gene>
    <name evidence="1" type="ORF">MML48_8g00012588</name>
</gene>